<dbReference type="InterPro" id="IPR019253">
    <property type="entry name" value="DUF2244_TM"/>
</dbReference>
<dbReference type="EMBL" id="LNCU01000120">
    <property type="protein sequence ID" value="KWV45797.1"/>
    <property type="molecule type" value="Genomic_DNA"/>
</dbReference>
<dbReference type="RefSeq" id="WP_066514833.1">
    <property type="nucleotide sequence ID" value="NZ_LNCU01000120.1"/>
</dbReference>
<organism evidence="2 3">
    <name type="scientific">Bradyrhizobium macuxiense</name>
    <dbReference type="NCBI Taxonomy" id="1755647"/>
    <lineage>
        <taxon>Bacteria</taxon>
        <taxon>Pseudomonadati</taxon>
        <taxon>Pseudomonadota</taxon>
        <taxon>Alphaproteobacteria</taxon>
        <taxon>Hyphomicrobiales</taxon>
        <taxon>Nitrobacteraceae</taxon>
        <taxon>Bradyrhizobium</taxon>
    </lineage>
</organism>
<proteinExistence type="predicted"/>
<dbReference type="OrthoDB" id="9808190at2"/>
<keyword evidence="1" id="KW-0472">Membrane</keyword>
<reference evidence="2 3" key="1">
    <citation type="submission" date="2015-11" db="EMBL/GenBank/DDBJ databases">
        <title>Draft Genome Sequence of the Strain BR 10303 (Bradyrhizobium sp.) isolated from nodules of Centrolobium paraense.</title>
        <authorList>
            <person name="Zelli J.E."/>
            <person name="Simoes-Araujo J.L."/>
            <person name="Barauna A.C."/>
            <person name="Silva K."/>
        </authorList>
    </citation>
    <scope>NUCLEOTIDE SEQUENCE [LARGE SCALE GENOMIC DNA]</scope>
    <source>
        <strain evidence="2 3">BR 10303</strain>
    </source>
</reference>
<protein>
    <recommendedName>
        <fullName evidence="4">DUF2244 domain-containing protein</fullName>
    </recommendedName>
</protein>
<dbReference type="AlphaFoldDB" id="A0A120FHE1"/>
<dbReference type="PIRSF" id="PIRSF032162">
    <property type="entry name" value="UCP032162_imp"/>
    <property type="match status" value="1"/>
</dbReference>
<evidence type="ECO:0000313" key="3">
    <source>
        <dbReference type="Proteomes" id="UP000057737"/>
    </source>
</evidence>
<feature type="transmembrane region" description="Helical" evidence="1">
    <location>
        <begin position="40"/>
        <end position="58"/>
    </location>
</feature>
<sequence>MTAGNDFDPKDELETIGPELEPTLFSALLTPHRSLNRTGFVVLMTAVTAISFIAGAVFWWMGAWPIFGFFGLDVLVVYWAFKANFRTAKASEEITVTPSELRVRRVSHRGHVVEWVLNPLWVQFEQKSHEEFGIERIYLVSRGRRISVGSFLGPDEKASFSKALIAALNAAKRGPTYNPIH</sequence>
<keyword evidence="1" id="KW-0812">Transmembrane</keyword>
<accession>A0A120FHE1</accession>
<keyword evidence="1" id="KW-1133">Transmembrane helix</keyword>
<evidence type="ECO:0000256" key="1">
    <source>
        <dbReference type="SAM" id="Phobius"/>
    </source>
</evidence>
<feature type="transmembrane region" description="Helical" evidence="1">
    <location>
        <begin position="64"/>
        <end position="81"/>
    </location>
</feature>
<dbReference type="InterPro" id="IPR016990">
    <property type="entry name" value="UCP032162_TM"/>
</dbReference>
<evidence type="ECO:0008006" key="4">
    <source>
        <dbReference type="Google" id="ProtNLM"/>
    </source>
</evidence>
<name>A0A120FHE1_9BRAD</name>
<dbReference type="Pfam" id="PF10003">
    <property type="entry name" value="DUF2244"/>
    <property type="match status" value="1"/>
</dbReference>
<evidence type="ECO:0000313" key="2">
    <source>
        <dbReference type="EMBL" id="KWV45797.1"/>
    </source>
</evidence>
<keyword evidence="3" id="KW-1185">Reference proteome</keyword>
<comment type="caution">
    <text evidence="2">The sequence shown here is derived from an EMBL/GenBank/DDBJ whole genome shotgun (WGS) entry which is preliminary data.</text>
</comment>
<gene>
    <name evidence="2" type="ORF">AS156_22435</name>
</gene>
<dbReference type="Proteomes" id="UP000057737">
    <property type="component" value="Unassembled WGS sequence"/>
</dbReference>